<name>A0A3M7QAU3_BRAPC</name>
<sequence>MSDDVCLSIKQFLIKEKKTLAHARVNFRLKIRVVFYKEKSINLIKLIFYFSCKSKFESPFLSLGLNKKINLGLLINSVNQINNLFKSQEKNILHKSMLQILFNLYLKFTIA</sequence>
<protein>
    <submittedName>
        <fullName evidence="1">Uncharacterized protein</fullName>
    </submittedName>
</protein>
<comment type="caution">
    <text evidence="1">The sequence shown here is derived from an EMBL/GenBank/DDBJ whole genome shotgun (WGS) entry which is preliminary data.</text>
</comment>
<dbReference type="Proteomes" id="UP000276133">
    <property type="component" value="Unassembled WGS sequence"/>
</dbReference>
<organism evidence="1 2">
    <name type="scientific">Brachionus plicatilis</name>
    <name type="common">Marine rotifer</name>
    <name type="synonym">Brachionus muelleri</name>
    <dbReference type="NCBI Taxonomy" id="10195"/>
    <lineage>
        <taxon>Eukaryota</taxon>
        <taxon>Metazoa</taxon>
        <taxon>Spiralia</taxon>
        <taxon>Gnathifera</taxon>
        <taxon>Rotifera</taxon>
        <taxon>Eurotatoria</taxon>
        <taxon>Monogononta</taxon>
        <taxon>Pseudotrocha</taxon>
        <taxon>Ploima</taxon>
        <taxon>Brachionidae</taxon>
        <taxon>Brachionus</taxon>
    </lineage>
</organism>
<gene>
    <name evidence="1" type="ORF">BpHYR1_024899</name>
</gene>
<dbReference type="AlphaFoldDB" id="A0A3M7QAU3"/>
<proteinExistence type="predicted"/>
<evidence type="ECO:0000313" key="2">
    <source>
        <dbReference type="Proteomes" id="UP000276133"/>
    </source>
</evidence>
<accession>A0A3M7QAU3</accession>
<reference evidence="1 2" key="1">
    <citation type="journal article" date="2018" name="Sci. Rep.">
        <title>Genomic signatures of local adaptation to the degree of environmental predictability in rotifers.</title>
        <authorList>
            <person name="Franch-Gras L."/>
            <person name="Hahn C."/>
            <person name="Garcia-Roger E.M."/>
            <person name="Carmona M.J."/>
            <person name="Serra M."/>
            <person name="Gomez A."/>
        </authorList>
    </citation>
    <scope>NUCLEOTIDE SEQUENCE [LARGE SCALE GENOMIC DNA]</scope>
    <source>
        <strain evidence="1">HYR1</strain>
    </source>
</reference>
<dbReference type="EMBL" id="REGN01006857">
    <property type="protein sequence ID" value="RNA08098.1"/>
    <property type="molecule type" value="Genomic_DNA"/>
</dbReference>
<evidence type="ECO:0000313" key="1">
    <source>
        <dbReference type="EMBL" id="RNA08098.1"/>
    </source>
</evidence>
<keyword evidence="2" id="KW-1185">Reference proteome</keyword>